<comment type="similarity">
    <text evidence="1">Belongs to the YciI family.</text>
</comment>
<gene>
    <name evidence="3" type="ORF">AB6713_08020</name>
</gene>
<comment type="caution">
    <text evidence="3">The sequence shown here is derived from an EMBL/GenBank/DDBJ whole genome shotgun (WGS) entry which is preliminary data.</text>
</comment>
<protein>
    <submittedName>
        <fullName evidence="3">YciI family protein</fullName>
    </submittedName>
</protein>
<reference evidence="3 4" key="1">
    <citation type="submission" date="2024-07" db="EMBL/GenBank/DDBJ databases">
        <title>Luteimonas salilacus sp. nov., isolated from the shore soil of Salt Lake in Tibet of China.</title>
        <authorList>
            <person name="Zhang X."/>
            <person name="Li A."/>
        </authorList>
    </citation>
    <scope>NUCLEOTIDE SEQUENCE [LARGE SCALE GENOMIC DNA]</scope>
    <source>
        <strain evidence="3 4">B3-2-R+30</strain>
    </source>
</reference>
<organism evidence="3 4">
    <name type="scientific">Luteimonas salinilitoris</name>
    <dbReference type="NCBI Taxonomy" id="3237697"/>
    <lineage>
        <taxon>Bacteria</taxon>
        <taxon>Pseudomonadati</taxon>
        <taxon>Pseudomonadota</taxon>
        <taxon>Gammaproteobacteria</taxon>
        <taxon>Lysobacterales</taxon>
        <taxon>Lysobacteraceae</taxon>
        <taxon>Luteimonas</taxon>
    </lineage>
</organism>
<accession>A0ABV4HP97</accession>
<sequence length="130" mass="14334">MNEDTAPSEYLVLSRGKWDEDLPPARIQAAIDDFYAWHEKCVAEGRMRAGQRLAREGRRVSRRGAIDGPFAESKEVIGGYWTILAGSLEEAAALAAENPCIACGLEFEIRPVDPERARADVPSNETPFAD</sequence>
<feature type="domain" description="YCII-related" evidence="2">
    <location>
        <begin position="25"/>
        <end position="112"/>
    </location>
</feature>
<keyword evidence="4" id="KW-1185">Reference proteome</keyword>
<dbReference type="RefSeq" id="WP_370563886.1">
    <property type="nucleotide sequence ID" value="NZ_JBFWIB010000005.1"/>
</dbReference>
<dbReference type="PANTHER" id="PTHR35174:SF3">
    <property type="entry name" value="BLL7171 PROTEIN"/>
    <property type="match status" value="1"/>
</dbReference>
<name>A0ABV4HP97_9GAMM</name>
<dbReference type="InterPro" id="IPR005545">
    <property type="entry name" value="YCII"/>
</dbReference>
<evidence type="ECO:0000259" key="2">
    <source>
        <dbReference type="Pfam" id="PF03795"/>
    </source>
</evidence>
<dbReference type="SUPFAM" id="SSF54909">
    <property type="entry name" value="Dimeric alpha+beta barrel"/>
    <property type="match status" value="1"/>
</dbReference>
<dbReference type="EMBL" id="JBFWIC010000008">
    <property type="protein sequence ID" value="MEZ0474564.1"/>
    <property type="molecule type" value="Genomic_DNA"/>
</dbReference>
<evidence type="ECO:0000313" key="4">
    <source>
        <dbReference type="Proteomes" id="UP001566331"/>
    </source>
</evidence>
<evidence type="ECO:0000256" key="1">
    <source>
        <dbReference type="ARBA" id="ARBA00007689"/>
    </source>
</evidence>
<dbReference type="PANTHER" id="PTHR35174">
    <property type="entry name" value="BLL7171 PROTEIN-RELATED"/>
    <property type="match status" value="1"/>
</dbReference>
<dbReference type="Proteomes" id="UP001566331">
    <property type="component" value="Unassembled WGS sequence"/>
</dbReference>
<proteinExistence type="inferred from homology"/>
<dbReference type="Pfam" id="PF03795">
    <property type="entry name" value="YCII"/>
    <property type="match status" value="1"/>
</dbReference>
<evidence type="ECO:0000313" key="3">
    <source>
        <dbReference type="EMBL" id="MEZ0474564.1"/>
    </source>
</evidence>
<dbReference type="InterPro" id="IPR011008">
    <property type="entry name" value="Dimeric_a/b-barrel"/>
</dbReference>
<dbReference type="Gene3D" id="3.30.70.1060">
    <property type="entry name" value="Dimeric alpha+beta barrel"/>
    <property type="match status" value="1"/>
</dbReference>